<dbReference type="PROSITE" id="PS50122">
    <property type="entry name" value="CHEB"/>
    <property type="match status" value="1"/>
</dbReference>
<proteinExistence type="predicted"/>
<keyword evidence="3" id="KW-0489">Methyltransferase</keyword>
<dbReference type="AlphaFoldDB" id="A0A8J3G591"/>
<dbReference type="EMBL" id="BMYF01000008">
    <property type="protein sequence ID" value="GHB35394.1"/>
    <property type="molecule type" value="Genomic_DNA"/>
</dbReference>
<evidence type="ECO:0000256" key="2">
    <source>
        <dbReference type="ARBA" id="ARBA00012534"/>
    </source>
</evidence>
<dbReference type="Pfam" id="PF01739">
    <property type="entry name" value="CheR"/>
    <property type="match status" value="1"/>
</dbReference>
<dbReference type="GO" id="GO:0032259">
    <property type="term" value="P:methylation"/>
    <property type="evidence" value="ECO:0007669"/>
    <property type="project" value="UniProtKB-KW"/>
</dbReference>
<comment type="caution">
    <text evidence="10">The sequence shown here is derived from an EMBL/GenBank/DDBJ whole genome shotgun (WGS) entry which is preliminary data.</text>
</comment>
<accession>A0A8J3G591</accession>
<dbReference type="CDD" id="cd16434">
    <property type="entry name" value="CheB-CheR_fusion"/>
    <property type="match status" value="1"/>
</dbReference>
<feature type="compositionally biased region" description="Polar residues" evidence="7">
    <location>
        <begin position="671"/>
        <end position="686"/>
    </location>
</feature>
<dbReference type="EC" id="2.1.1.80" evidence="2"/>
<dbReference type="InterPro" id="IPR022642">
    <property type="entry name" value="CheR_C"/>
</dbReference>
<dbReference type="PANTHER" id="PTHR24422:SF27">
    <property type="entry name" value="PROTEIN-GLUTAMATE O-METHYLTRANSFERASE"/>
    <property type="match status" value="1"/>
</dbReference>
<dbReference type="GO" id="GO:0006935">
    <property type="term" value="P:chemotaxis"/>
    <property type="evidence" value="ECO:0007669"/>
    <property type="project" value="UniProtKB-UniRule"/>
</dbReference>
<feature type="active site" evidence="6">
    <location>
        <position position="48"/>
    </location>
</feature>
<dbReference type="InterPro" id="IPR000673">
    <property type="entry name" value="Sig_transdc_resp-reg_Me-estase"/>
</dbReference>
<evidence type="ECO:0000313" key="10">
    <source>
        <dbReference type="EMBL" id="GHB35394.1"/>
    </source>
</evidence>
<evidence type="ECO:0000256" key="6">
    <source>
        <dbReference type="PROSITE-ProRule" id="PRU00050"/>
    </source>
</evidence>
<dbReference type="SUPFAM" id="SSF52738">
    <property type="entry name" value="Methylesterase CheB, C-terminal domain"/>
    <property type="match status" value="1"/>
</dbReference>
<dbReference type="GO" id="GO:0005737">
    <property type="term" value="C:cytoplasm"/>
    <property type="evidence" value="ECO:0007669"/>
    <property type="project" value="InterPro"/>
</dbReference>
<name>A0A8J3G591_9BACT</name>
<dbReference type="InterPro" id="IPR000780">
    <property type="entry name" value="CheR_MeTrfase"/>
</dbReference>
<dbReference type="InterPro" id="IPR035909">
    <property type="entry name" value="CheB_C"/>
</dbReference>
<evidence type="ECO:0000259" key="8">
    <source>
        <dbReference type="PROSITE" id="PS50122"/>
    </source>
</evidence>
<keyword evidence="4" id="KW-0808">Transferase</keyword>
<keyword evidence="6" id="KW-0145">Chemotaxis</keyword>
<feature type="active site" evidence="6">
    <location>
        <position position="140"/>
    </location>
</feature>
<dbReference type="RefSeq" id="WP_189580457.1">
    <property type="nucleotide sequence ID" value="NZ_BMYF01000008.1"/>
</dbReference>
<feature type="active site" evidence="6">
    <location>
        <position position="21"/>
    </location>
</feature>
<dbReference type="InterPro" id="IPR022641">
    <property type="entry name" value="CheR_N"/>
</dbReference>
<dbReference type="Pfam" id="PF01339">
    <property type="entry name" value="CheB_methylest"/>
    <property type="match status" value="1"/>
</dbReference>
<dbReference type="PROSITE" id="PS50123">
    <property type="entry name" value="CHER"/>
    <property type="match status" value="1"/>
</dbReference>
<evidence type="ECO:0000313" key="11">
    <source>
        <dbReference type="Proteomes" id="UP000642809"/>
    </source>
</evidence>
<dbReference type="Pfam" id="PF03705">
    <property type="entry name" value="CheR_N"/>
    <property type="match status" value="1"/>
</dbReference>
<keyword evidence="11" id="KW-1185">Reference proteome</keyword>
<dbReference type="GO" id="GO:0008984">
    <property type="term" value="F:protein-glutamate methylesterase activity"/>
    <property type="evidence" value="ECO:0007669"/>
    <property type="project" value="InterPro"/>
</dbReference>
<dbReference type="Gene3D" id="1.10.155.10">
    <property type="entry name" value="Chemotaxis receptor methyltransferase CheR, N-terminal domain"/>
    <property type="match status" value="1"/>
</dbReference>
<dbReference type="SUPFAM" id="SSF47757">
    <property type="entry name" value="Chemotaxis receptor methyltransferase CheR, N-terminal domain"/>
    <property type="match status" value="1"/>
</dbReference>
<dbReference type="GO" id="GO:0000156">
    <property type="term" value="F:phosphorelay response regulator activity"/>
    <property type="evidence" value="ECO:0007669"/>
    <property type="project" value="InterPro"/>
</dbReference>
<feature type="domain" description="CheB-type methylesterase" evidence="8">
    <location>
        <begin position="9"/>
        <end position="198"/>
    </location>
</feature>
<dbReference type="SUPFAM" id="SSF53335">
    <property type="entry name" value="S-adenosyl-L-methionine-dependent methyltransferases"/>
    <property type="match status" value="1"/>
</dbReference>
<dbReference type="Gene3D" id="3.40.50.150">
    <property type="entry name" value="Vaccinia Virus protein VP39"/>
    <property type="match status" value="1"/>
</dbReference>
<dbReference type="InterPro" id="IPR036804">
    <property type="entry name" value="CheR_N_sf"/>
</dbReference>
<keyword evidence="6" id="KW-0378">Hydrolase</keyword>
<evidence type="ECO:0000256" key="4">
    <source>
        <dbReference type="ARBA" id="ARBA00022679"/>
    </source>
</evidence>
<evidence type="ECO:0000256" key="1">
    <source>
        <dbReference type="ARBA" id="ARBA00001541"/>
    </source>
</evidence>
<sequence>MAQESLNNPKKIVNIVVIGASAGGLEAIQEFLANFPYVDDTCLIIAQHLSPSHKSMLVQLLAKSTSMTIREAVDGTFLEVDHIYVTPPDRNIFLENKRIRLSKPSNAIGPKPSVDELLSSLYQSDFNKIVAVILSGTGKDGSVGLKLLKNRPCLALAQSPATAKYDGMPQAAIQTGVIDEILDPKSMGKFIKKYLSGELEDEEEDDYEITQIDYMDQLFRILSKRTGTDFSNYKKATIQRRLLKRMNELAISRIENYLPILEKDSDEQDIMFNKILIGVTKFFRDQEAFETLKEYLEELVNHKKPNDTIRIWVPGCSTGEEPLSLAFLLQDILDAKQKPLNIQIFATDIDDMAIQFARSAVFTENSIQELPQELVSKYFVKSDKGDYEVVKNIRSMILFSKHDLINQPPFLKLDLISCRNLLIYFNTTLQNHVIPIFHYALNPDGLLFLGKSENIQKNEELFKPLHEKYRIFQKRESLKSKNPRLHFAISKFRTSAPVVAKPSTEKKSLNVAAKETLASLFDYPYVVISDTFDIVNIGGDVRLYLSLIPGDAQLNLIKLLNPELQIVARCLISEVLKNQKKRSAEIKKFVLFDKEYFVRLHASPFYIDDTQERYCMLVFEAIDAAVFKTKSFTPVKGSPENEQLLTLERELEAVKEQLQTYIEELETSNEEMQSLNKELQSTNEELQSTNEELETSNEELQSTNEEIQIAYAELKSTTDILREKELLLERNKGELNALLDNDLQAIFLIDREGVIMNFNQPANSLVTEISGNNLRKDEKILEVKFL</sequence>
<gene>
    <name evidence="10" type="ORF">GCM10008106_16050</name>
</gene>
<dbReference type="PANTHER" id="PTHR24422">
    <property type="entry name" value="CHEMOTAXIS PROTEIN METHYLTRANSFERASE"/>
    <property type="match status" value="1"/>
</dbReference>
<evidence type="ECO:0000256" key="7">
    <source>
        <dbReference type="SAM" id="MobiDB-lite"/>
    </source>
</evidence>
<dbReference type="GO" id="GO:0008983">
    <property type="term" value="F:protein-glutamate O-methyltransferase activity"/>
    <property type="evidence" value="ECO:0007669"/>
    <property type="project" value="UniProtKB-EC"/>
</dbReference>
<evidence type="ECO:0000256" key="5">
    <source>
        <dbReference type="ARBA" id="ARBA00022691"/>
    </source>
</evidence>
<dbReference type="Gene3D" id="3.40.50.180">
    <property type="entry name" value="Methylesterase CheB, C-terminal domain"/>
    <property type="match status" value="1"/>
</dbReference>
<dbReference type="InterPro" id="IPR050903">
    <property type="entry name" value="Bact_Chemotaxis_MeTrfase"/>
</dbReference>
<feature type="domain" description="CheR-type methyltransferase" evidence="9">
    <location>
        <begin position="215"/>
        <end position="475"/>
    </location>
</feature>
<dbReference type="Proteomes" id="UP000642809">
    <property type="component" value="Unassembled WGS sequence"/>
</dbReference>
<evidence type="ECO:0000259" key="9">
    <source>
        <dbReference type="PROSITE" id="PS50123"/>
    </source>
</evidence>
<protein>
    <recommendedName>
        <fullName evidence="2">protein-glutamate O-methyltransferase</fullName>
        <ecNumber evidence="2">2.1.1.80</ecNumber>
    </recommendedName>
</protein>
<dbReference type="InterPro" id="IPR029063">
    <property type="entry name" value="SAM-dependent_MTases_sf"/>
</dbReference>
<reference evidence="10" key="2">
    <citation type="submission" date="2020-09" db="EMBL/GenBank/DDBJ databases">
        <authorList>
            <person name="Sun Q."/>
            <person name="Kim S."/>
        </authorList>
    </citation>
    <scope>NUCLEOTIDE SEQUENCE</scope>
    <source>
        <strain evidence="10">KCTC 23224</strain>
    </source>
</reference>
<reference evidence="10" key="1">
    <citation type="journal article" date="2014" name="Int. J. Syst. Evol. Microbiol.">
        <title>Complete genome sequence of Corynebacterium casei LMG S-19264T (=DSM 44701T), isolated from a smear-ripened cheese.</title>
        <authorList>
            <consortium name="US DOE Joint Genome Institute (JGI-PGF)"/>
            <person name="Walter F."/>
            <person name="Albersmeier A."/>
            <person name="Kalinowski J."/>
            <person name="Ruckert C."/>
        </authorList>
    </citation>
    <scope>NUCLEOTIDE SEQUENCE</scope>
    <source>
        <strain evidence="10">KCTC 23224</strain>
    </source>
</reference>
<comment type="catalytic activity">
    <reaction evidence="1">
        <text>L-glutamyl-[protein] + S-adenosyl-L-methionine = [protein]-L-glutamate 5-O-methyl ester + S-adenosyl-L-homocysteine</text>
        <dbReference type="Rhea" id="RHEA:24452"/>
        <dbReference type="Rhea" id="RHEA-COMP:10208"/>
        <dbReference type="Rhea" id="RHEA-COMP:10311"/>
        <dbReference type="ChEBI" id="CHEBI:29973"/>
        <dbReference type="ChEBI" id="CHEBI:57856"/>
        <dbReference type="ChEBI" id="CHEBI:59789"/>
        <dbReference type="ChEBI" id="CHEBI:82795"/>
        <dbReference type="EC" id="2.1.1.80"/>
    </reaction>
</comment>
<feature type="region of interest" description="Disordered" evidence="7">
    <location>
        <begin position="671"/>
        <end position="700"/>
    </location>
</feature>
<dbReference type="PRINTS" id="PR00996">
    <property type="entry name" value="CHERMTFRASE"/>
</dbReference>
<keyword evidence="5" id="KW-0949">S-adenosyl-L-methionine</keyword>
<evidence type="ECO:0000256" key="3">
    <source>
        <dbReference type="ARBA" id="ARBA00022603"/>
    </source>
</evidence>
<dbReference type="SMART" id="SM00138">
    <property type="entry name" value="MeTrc"/>
    <property type="match status" value="1"/>
</dbReference>
<organism evidence="10 11">
    <name type="scientific">Mongoliitalea lutea</name>
    <dbReference type="NCBI Taxonomy" id="849756"/>
    <lineage>
        <taxon>Bacteria</taxon>
        <taxon>Pseudomonadati</taxon>
        <taxon>Bacteroidota</taxon>
        <taxon>Cytophagia</taxon>
        <taxon>Cytophagales</taxon>
        <taxon>Cyclobacteriaceae</taxon>
        <taxon>Mongoliitalea</taxon>
    </lineage>
</organism>